<dbReference type="EMBL" id="CP025096">
    <property type="protein sequence ID" value="AUD07159.1"/>
    <property type="molecule type" value="Genomic_DNA"/>
</dbReference>
<organism evidence="2 3">
    <name type="scientific">Spirosoma pollinicola</name>
    <dbReference type="NCBI Taxonomy" id="2057025"/>
    <lineage>
        <taxon>Bacteria</taxon>
        <taxon>Pseudomonadati</taxon>
        <taxon>Bacteroidota</taxon>
        <taxon>Cytophagia</taxon>
        <taxon>Cytophagales</taxon>
        <taxon>Cytophagaceae</taxon>
        <taxon>Spirosoma</taxon>
    </lineage>
</organism>
<reference evidence="2 3" key="1">
    <citation type="submission" date="2017-11" db="EMBL/GenBank/DDBJ databases">
        <title>Taxonomic description and genome sequences of Spirosoma HA7 sp. nov., isolated from pollen microhabitat of Corylus avellana.</title>
        <authorList>
            <person name="Ambika Manirajan B."/>
            <person name="Suarez C."/>
            <person name="Ratering S."/>
            <person name="Geissler-Plaum R."/>
            <person name="Cardinale M."/>
            <person name="Sylvia S."/>
        </authorList>
    </citation>
    <scope>NUCLEOTIDE SEQUENCE [LARGE SCALE GENOMIC DNA]</scope>
    <source>
        <strain evidence="2 3">HA7</strain>
    </source>
</reference>
<dbReference type="KEGG" id="spir:CWM47_04370"/>
<dbReference type="Gene3D" id="2.40.50.1020">
    <property type="entry name" value="LytTr DNA-binding domain"/>
    <property type="match status" value="1"/>
</dbReference>
<feature type="domain" description="HTH LytTR-type" evidence="1">
    <location>
        <begin position="1"/>
        <end position="104"/>
    </location>
</feature>
<protein>
    <submittedName>
        <fullName evidence="2">Response regulator receiver protein</fullName>
    </submittedName>
</protein>
<dbReference type="Proteomes" id="UP000232883">
    <property type="component" value="Chromosome"/>
</dbReference>
<dbReference type="GO" id="GO:0003677">
    <property type="term" value="F:DNA binding"/>
    <property type="evidence" value="ECO:0007669"/>
    <property type="project" value="InterPro"/>
</dbReference>
<dbReference type="InterPro" id="IPR007492">
    <property type="entry name" value="LytTR_DNA-bd_dom"/>
</dbReference>
<dbReference type="GO" id="GO:0000156">
    <property type="term" value="F:phosphorelay response regulator activity"/>
    <property type="evidence" value="ECO:0007669"/>
    <property type="project" value="InterPro"/>
</dbReference>
<dbReference type="PANTHER" id="PTHR37299:SF1">
    <property type="entry name" value="STAGE 0 SPORULATION PROTEIN A HOMOLOG"/>
    <property type="match status" value="1"/>
</dbReference>
<dbReference type="SMART" id="SM00850">
    <property type="entry name" value="LytTR"/>
    <property type="match status" value="1"/>
</dbReference>
<dbReference type="AlphaFoldDB" id="A0A2K8ZBH1"/>
<dbReference type="PROSITE" id="PS50930">
    <property type="entry name" value="HTH_LYTTR"/>
    <property type="match status" value="1"/>
</dbReference>
<evidence type="ECO:0000313" key="3">
    <source>
        <dbReference type="Proteomes" id="UP000232883"/>
    </source>
</evidence>
<evidence type="ECO:0000259" key="1">
    <source>
        <dbReference type="PROSITE" id="PS50930"/>
    </source>
</evidence>
<dbReference type="OrthoDB" id="958357at2"/>
<dbReference type="InterPro" id="IPR046947">
    <property type="entry name" value="LytR-like"/>
</dbReference>
<gene>
    <name evidence="2" type="ORF">CWM47_04370</name>
</gene>
<accession>A0A2K8ZBH1</accession>
<dbReference type="Pfam" id="PF04397">
    <property type="entry name" value="LytTR"/>
    <property type="match status" value="1"/>
</dbReference>
<dbReference type="PANTHER" id="PTHR37299">
    <property type="entry name" value="TRANSCRIPTIONAL REGULATOR-RELATED"/>
    <property type="match status" value="1"/>
</dbReference>
<keyword evidence="3" id="KW-1185">Reference proteome</keyword>
<sequence>MITASRVRLPIDELKFLQATGNYSWLYWTNGEKVLTSRTLNYYQPQLPGAWFIRLHRNCIVNLRYVERLERVETNKSGLVYLHSGEVLPVSRRRLCMVKRLIVRYQNSTTN</sequence>
<name>A0A2K8ZBH1_9BACT</name>
<proteinExistence type="predicted"/>
<evidence type="ECO:0000313" key="2">
    <source>
        <dbReference type="EMBL" id="AUD07159.1"/>
    </source>
</evidence>